<dbReference type="STRING" id="1550231.SAMN05660662_1714"/>
<protein>
    <submittedName>
        <fullName evidence="1">Uncharacterized protein</fullName>
    </submittedName>
</protein>
<evidence type="ECO:0000313" key="2">
    <source>
        <dbReference type="Proteomes" id="UP000199406"/>
    </source>
</evidence>
<keyword evidence="2" id="KW-1185">Reference proteome</keyword>
<sequence length="217" mass="23390">MAWVSTGFRLARDVIHVHGQRGGEGAYRPRGGPAQEYQSLPAGSFLLAFATGESLVKEAAEHHGIRNARRQPMGLGSAGLVDGFEEHGIPLRARARVVPQPGSRSGVHRWRLLEGASLDAYLRDAYAIRNALAHTGSTVDASLRSSFFLREGAVRLRSMTLMLAEGLLQAAQDVAFLAARSAGTTSSIAWEWVEPVRSGASRMPVGLRTHPDFPLPS</sequence>
<proteinExistence type="predicted"/>
<accession>A0A1G7JU48</accession>
<organism evidence="1 2">
    <name type="scientific">Blastococcus aurantiacus</name>
    <dbReference type="NCBI Taxonomy" id="1550231"/>
    <lineage>
        <taxon>Bacteria</taxon>
        <taxon>Bacillati</taxon>
        <taxon>Actinomycetota</taxon>
        <taxon>Actinomycetes</taxon>
        <taxon>Geodermatophilales</taxon>
        <taxon>Geodermatophilaceae</taxon>
        <taxon>Blastococcus</taxon>
    </lineage>
</organism>
<gene>
    <name evidence="1" type="ORF">SAMN05660662_1714</name>
</gene>
<name>A0A1G7JU48_9ACTN</name>
<evidence type="ECO:0000313" key="1">
    <source>
        <dbReference type="EMBL" id="SDF28470.1"/>
    </source>
</evidence>
<dbReference type="Proteomes" id="UP000199406">
    <property type="component" value="Unassembled WGS sequence"/>
</dbReference>
<dbReference type="EMBL" id="FNBT01000002">
    <property type="protein sequence ID" value="SDF28470.1"/>
    <property type="molecule type" value="Genomic_DNA"/>
</dbReference>
<reference evidence="2" key="1">
    <citation type="submission" date="2016-10" db="EMBL/GenBank/DDBJ databases">
        <authorList>
            <person name="Varghese N."/>
            <person name="Submissions S."/>
        </authorList>
    </citation>
    <scope>NUCLEOTIDE SEQUENCE [LARGE SCALE GENOMIC DNA]</scope>
    <source>
        <strain evidence="2">DSM 44268</strain>
    </source>
</reference>
<dbReference type="AlphaFoldDB" id="A0A1G7JU48"/>